<dbReference type="OrthoDB" id="504962at2"/>
<dbReference type="EMBL" id="NEMB01000003">
    <property type="protein sequence ID" value="PQQ67929.1"/>
    <property type="molecule type" value="Genomic_DNA"/>
</dbReference>
<dbReference type="Proteomes" id="UP000239720">
    <property type="component" value="Unassembled WGS sequence"/>
</dbReference>
<dbReference type="RefSeq" id="WP_105368526.1">
    <property type="nucleotide sequence ID" value="NZ_NEMB01000003.1"/>
</dbReference>
<dbReference type="AlphaFoldDB" id="A0A2S8RDR3"/>
<dbReference type="InterPro" id="IPR001119">
    <property type="entry name" value="SLH_dom"/>
</dbReference>
<proteinExistence type="predicted"/>
<organism evidence="5 6">
    <name type="scientific">Acetivibrio saccincola</name>
    <dbReference type="NCBI Taxonomy" id="1677857"/>
    <lineage>
        <taxon>Bacteria</taxon>
        <taxon>Bacillati</taxon>
        <taxon>Bacillota</taxon>
        <taxon>Clostridia</taxon>
        <taxon>Eubacteriales</taxon>
        <taxon>Oscillospiraceae</taxon>
        <taxon>Acetivibrio</taxon>
    </lineage>
</organism>
<comment type="caution">
    <text evidence="5">The sequence shown here is derived from an EMBL/GenBank/DDBJ whole genome shotgun (WGS) entry which is preliminary data.</text>
</comment>
<dbReference type="PANTHER" id="PTHR43308">
    <property type="entry name" value="OUTER MEMBRANE PROTEIN ALPHA-RELATED"/>
    <property type="match status" value="1"/>
</dbReference>
<name>A0A2S8RDR3_9FIRM</name>
<evidence type="ECO:0000256" key="2">
    <source>
        <dbReference type="SAM" id="MobiDB-lite"/>
    </source>
</evidence>
<accession>A0A2S8RDR3</accession>
<keyword evidence="1" id="KW-0677">Repeat</keyword>
<evidence type="ECO:0000259" key="4">
    <source>
        <dbReference type="PROSITE" id="PS51272"/>
    </source>
</evidence>
<feature type="compositionally biased region" description="Basic and acidic residues" evidence="2">
    <location>
        <begin position="348"/>
        <end position="360"/>
    </location>
</feature>
<dbReference type="PANTHER" id="PTHR43308:SF5">
    <property type="entry name" value="S-LAYER PROTEIN _ PEPTIDOGLYCAN ENDO-BETA-N-ACETYLGLUCOSAMINIDASE"/>
    <property type="match status" value="1"/>
</dbReference>
<keyword evidence="3" id="KW-1133">Transmembrane helix</keyword>
<feature type="transmembrane region" description="Helical" evidence="3">
    <location>
        <begin position="12"/>
        <end position="33"/>
    </location>
</feature>
<evidence type="ECO:0000313" key="6">
    <source>
        <dbReference type="Proteomes" id="UP000239720"/>
    </source>
</evidence>
<feature type="region of interest" description="Disordered" evidence="2">
    <location>
        <begin position="337"/>
        <end position="401"/>
    </location>
</feature>
<feature type="compositionally biased region" description="Basic and acidic residues" evidence="2">
    <location>
        <begin position="370"/>
        <end position="381"/>
    </location>
</feature>
<feature type="domain" description="SLH" evidence="4">
    <location>
        <begin position="399"/>
        <end position="459"/>
    </location>
</feature>
<sequence length="580" mass="65481">MERKLFKGILSLAVVLAILMTFMTFLTTGIFALSAKDGIESIINKAQNSSLEERDEFVYGLTQSELDVLRSEVKKFTKGQKNSLLQKLNRNDDFDVLMRNILLADEEIQLVLEDVIYKLENRVKSDLEKFAKEAVFLTSVEEKSRDVIRFIVNDLIKVNEDTYLEYVENVKNLFLGMSEDELKSAFLEFSDLEESQREGVPTIIMILNQEDFDVDLSGFQSIAHDMNKMIMNCEYDSLGTKMLLKMLEYFSNIGATSVVHDKDGDVYKVKLSLDIPSNIRNAIDRELRTTAILGKDIKTLDDLLIEIEELINKHDNTEIYNFKKLLKEEFKMVYRGNLPVPETGDPGSDPKDPLPSKDPSDENEDEGTTGDDKGDKNDDKSPNVTPKPEEVEESDDKLPGTVTFTDIENHWAEENIIGLAKLGIVTGYTDGSIKPNNNITRAEMAVIVVKAASLEPADEINLSFKDKDEIPNWAAGYIQTAVDNGIITGYEDNTFKPSKNLTREEMVVLIIKAFDIAVEEGLQSPKFKDTDEIGSWALNFVAKSVDLNIVSGYLDNTFKPKRNVTRAETFTVLYNILKTK</sequence>
<dbReference type="PROSITE" id="PS51272">
    <property type="entry name" value="SLH"/>
    <property type="match status" value="3"/>
</dbReference>
<dbReference type="Pfam" id="PF00395">
    <property type="entry name" value="SLH"/>
    <property type="match status" value="3"/>
</dbReference>
<gene>
    <name evidence="5" type="ORF">B9R14_14950</name>
</gene>
<keyword evidence="3" id="KW-0812">Transmembrane</keyword>
<dbReference type="InterPro" id="IPR051465">
    <property type="entry name" value="Cell_Envelope_Struct_Comp"/>
</dbReference>
<feature type="domain" description="SLH" evidence="4">
    <location>
        <begin position="461"/>
        <end position="524"/>
    </location>
</feature>
<reference evidence="5 6" key="1">
    <citation type="journal article" date="2018" name="Syst. Appl. Microbiol.">
        <title>Characterization and high-quality draft genome sequence of Herbivorax saccincola A7, an anaerobic, alkaliphilic, thermophilic, cellulolytic, and xylanolytic bacterium.</title>
        <authorList>
            <person name="Aikawa S."/>
            <person name="Baramee S."/>
            <person name="Sermsathanaswadi J."/>
            <person name="Thianheng P."/>
            <person name="Tachaapaikoon C."/>
            <person name="Shikata A."/>
            <person name="Waeonukul R."/>
            <person name="Pason P."/>
            <person name="Ratanakhanokchai K."/>
            <person name="Kosugi A."/>
        </authorList>
    </citation>
    <scope>NUCLEOTIDE SEQUENCE [LARGE SCALE GENOMIC DNA]</scope>
    <source>
        <strain evidence="5 6">A7</strain>
    </source>
</reference>
<evidence type="ECO:0000313" key="5">
    <source>
        <dbReference type="EMBL" id="PQQ67929.1"/>
    </source>
</evidence>
<feature type="domain" description="SLH" evidence="4">
    <location>
        <begin position="525"/>
        <end position="580"/>
    </location>
</feature>
<keyword evidence="3" id="KW-0472">Membrane</keyword>
<evidence type="ECO:0000256" key="1">
    <source>
        <dbReference type="ARBA" id="ARBA00022737"/>
    </source>
</evidence>
<protein>
    <recommendedName>
        <fullName evidence="4">SLH domain-containing protein</fullName>
    </recommendedName>
</protein>
<evidence type="ECO:0000256" key="3">
    <source>
        <dbReference type="SAM" id="Phobius"/>
    </source>
</evidence>